<dbReference type="Pfam" id="PF00293">
    <property type="entry name" value="NUDIX"/>
    <property type="match status" value="1"/>
</dbReference>
<dbReference type="InterPro" id="IPR015797">
    <property type="entry name" value="NUDIX_hydrolase-like_dom_sf"/>
</dbReference>
<gene>
    <name evidence="4" type="ORF">B5E88_10610</name>
</gene>
<reference evidence="5" key="1">
    <citation type="submission" date="2017-04" db="EMBL/GenBank/DDBJ databases">
        <title>Function of individual gut microbiota members based on whole genome sequencing of pure cultures obtained from chicken caecum.</title>
        <authorList>
            <person name="Medvecky M."/>
            <person name="Cejkova D."/>
            <person name="Polansky O."/>
            <person name="Karasova D."/>
            <person name="Kubasova T."/>
            <person name="Cizek A."/>
            <person name="Rychlik I."/>
        </authorList>
    </citation>
    <scope>NUCLEOTIDE SEQUENCE [LARGE SCALE GENOMIC DNA]</scope>
    <source>
        <strain evidence="5">An144</strain>
    </source>
</reference>
<dbReference type="CDD" id="cd04688">
    <property type="entry name" value="NUDIX_Hydrolase"/>
    <property type="match status" value="1"/>
</dbReference>
<evidence type="ECO:0000256" key="2">
    <source>
        <dbReference type="ARBA" id="ARBA00022801"/>
    </source>
</evidence>
<evidence type="ECO:0000259" key="3">
    <source>
        <dbReference type="PROSITE" id="PS51462"/>
    </source>
</evidence>
<protein>
    <submittedName>
        <fullName evidence="4">DNA mismatch repair protein MutT</fullName>
    </submittedName>
</protein>
<dbReference type="InterPro" id="IPR000086">
    <property type="entry name" value="NUDIX_hydrolase_dom"/>
</dbReference>
<dbReference type="EMBL" id="NFLC01000026">
    <property type="protein sequence ID" value="OUQ08979.1"/>
    <property type="molecule type" value="Genomic_DNA"/>
</dbReference>
<evidence type="ECO:0000313" key="4">
    <source>
        <dbReference type="EMBL" id="OUQ08979.1"/>
    </source>
</evidence>
<comment type="caution">
    <text evidence="4">The sequence shown here is derived from an EMBL/GenBank/DDBJ whole genome shotgun (WGS) entry which is preliminary data.</text>
</comment>
<dbReference type="GO" id="GO:0016787">
    <property type="term" value="F:hydrolase activity"/>
    <property type="evidence" value="ECO:0007669"/>
    <property type="project" value="UniProtKB-KW"/>
</dbReference>
<dbReference type="SUPFAM" id="SSF55811">
    <property type="entry name" value="Nudix"/>
    <property type="match status" value="1"/>
</dbReference>
<evidence type="ECO:0000256" key="1">
    <source>
        <dbReference type="ARBA" id="ARBA00001946"/>
    </source>
</evidence>
<proteinExistence type="predicted"/>
<keyword evidence="2" id="KW-0378">Hydrolase</keyword>
<organism evidence="4 5">
    <name type="scientific">Enterococcus cecorum</name>
    <dbReference type="NCBI Taxonomy" id="44008"/>
    <lineage>
        <taxon>Bacteria</taxon>
        <taxon>Bacillati</taxon>
        <taxon>Bacillota</taxon>
        <taxon>Bacilli</taxon>
        <taxon>Lactobacillales</taxon>
        <taxon>Enterococcaceae</taxon>
        <taxon>Enterococcus</taxon>
    </lineage>
</organism>
<name>A0A1Y4QUJ7_9ENTE</name>
<dbReference type="AlphaFoldDB" id="A0A1Y4QUJ7"/>
<dbReference type="PANTHER" id="PTHR43046">
    <property type="entry name" value="GDP-MANNOSE MANNOSYL HYDROLASE"/>
    <property type="match status" value="1"/>
</dbReference>
<dbReference type="PROSITE" id="PS51462">
    <property type="entry name" value="NUDIX"/>
    <property type="match status" value="1"/>
</dbReference>
<comment type="cofactor">
    <cofactor evidence="1">
        <name>Mg(2+)</name>
        <dbReference type="ChEBI" id="CHEBI:18420"/>
    </cofactor>
</comment>
<feature type="domain" description="Nudix hydrolase" evidence="3">
    <location>
        <begin position="11"/>
        <end position="152"/>
    </location>
</feature>
<dbReference type="Proteomes" id="UP000196074">
    <property type="component" value="Unassembled WGS sequence"/>
</dbReference>
<evidence type="ECO:0000313" key="5">
    <source>
        <dbReference type="Proteomes" id="UP000196074"/>
    </source>
</evidence>
<dbReference type="RefSeq" id="WP_087215974.1">
    <property type="nucleotide sequence ID" value="NZ_NFLC01000026.1"/>
</dbReference>
<dbReference type="Gene3D" id="3.90.79.10">
    <property type="entry name" value="Nucleoside Triphosphate Pyrophosphohydrolase"/>
    <property type="match status" value="1"/>
</dbReference>
<accession>A0A1Y4QUJ7</accession>
<sequence length="162" mass="19485">MDVTFEVENQKFNYRVCGIIIHNQKILAMRDECSPYYYLPGGRVKLGETAEESIQREMLEELQISPKIIRPLWLDQSFFTEDVNQKHYHELCLYFLLDVTQTDLFTRGNEFTHIEGGHTHHFSWLNFEDLKETYFYPEFIKREIHHLPDNLEIRIDKNTNIN</sequence>
<dbReference type="PANTHER" id="PTHR43046:SF14">
    <property type="entry name" value="MUTT_NUDIX FAMILY PROTEIN"/>
    <property type="match status" value="1"/>
</dbReference>